<keyword evidence="3" id="KW-1185">Reference proteome</keyword>
<name>A0A4V1J5P4_9FUNG</name>
<sequence>MDPGLPNPNPLTPFWLEHNPLKTHRTTPHLPSEADVVIIGSGIAGASVAWHLLRLAEERAAGVPAPRVVVLEARETCSGATGRNGGHIIPLHCRYFNERVRSDGFATTAQITRFEHRTLEQLQALVKKYNIDCEWRLNGCVLGAQTEMEWTTLQADWRAMQQAGIGIPAEVWDREQCQKNYQSDAFIGAIKIPGCQLWPAKLVWGIVELALAKGLNLQTYTPVTSVTPQPTTTTTSSPVPQWLVTTPRGNLRTTYVIHCTNAWAGHLLPALAPLIRPIRAQVIATERFTTPRLWSFGTSFNHGFDYGMQRPDRMVIFGGMRYSTPSMEVDQSDDGQVNPAIDRALRSALLRVGSRAFASAPASPPSSASSYSYASSFRGETPLVVAKSWTGIMGFSSDYLPWVGPLAEFQSDLSNQFICAGFSGDGMPRAYQCADIVARMVLNQHFGKEGRAFATGDLIETFRPAARVGQTGKKWDILGSDRQALLEIGIEVPSKL</sequence>
<accession>A0A4V1J5P4</accession>
<dbReference type="STRING" id="215637.A0A4V1J5P4"/>
<dbReference type="Proteomes" id="UP000268162">
    <property type="component" value="Unassembled WGS sequence"/>
</dbReference>
<dbReference type="InterPro" id="IPR006076">
    <property type="entry name" value="FAD-dep_OxRdtase"/>
</dbReference>
<gene>
    <name evidence="2" type="ORF">BJ085DRAFT_27810</name>
</gene>
<feature type="domain" description="FAD dependent oxidoreductase" evidence="1">
    <location>
        <begin position="35"/>
        <end position="439"/>
    </location>
</feature>
<dbReference type="GO" id="GO:0005737">
    <property type="term" value="C:cytoplasm"/>
    <property type="evidence" value="ECO:0007669"/>
    <property type="project" value="TreeGrafter"/>
</dbReference>
<dbReference type="PANTHER" id="PTHR13847">
    <property type="entry name" value="SARCOSINE DEHYDROGENASE-RELATED"/>
    <property type="match status" value="1"/>
</dbReference>
<dbReference type="SUPFAM" id="SSF51905">
    <property type="entry name" value="FAD/NAD(P)-binding domain"/>
    <property type="match status" value="1"/>
</dbReference>
<proteinExistence type="predicted"/>
<evidence type="ECO:0000313" key="3">
    <source>
        <dbReference type="Proteomes" id="UP000268162"/>
    </source>
</evidence>
<dbReference type="AlphaFoldDB" id="A0A4V1J5P4"/>
<dbReference type="Gene3D" id="3.30.9.10">
    <property type="entry name" value="D-Amino Acid Oxidase, subunit A, domain 2"/>
    <property type="match status" value="1"/>
</dbReference>
<protein>
    <submittedName>
        <fullName evidence="2">FAD dependent oxidoreductase</fullName>
    </submittedName>
</protein>
<evidence type="ECO:0000313" key="2">
    <source>
        <dbReference type="EMBL" id="RKP39769.1"/>
    </source>
</evidence>
<dbReference type="Pfam" id="PF01266">
    <property type="entry name" value="DAO"/>
    <property type="match status" value="1"/>
</dbReference>
<dbReference type="InterPro" id="IPR036188">
    <property type="entry name" value="FAD/NAD-bd_sf"/>
</dbReference>
<dbReference type="Gene3D" id="3.50.50.60">
    <property type="entry name" value="FAD/NAD(P)-binding domain"/>
    <property type="match status" value="1"/>
</dbReference>
<dbReference type="PANTHER" id="PTHR13847:SF260">
    <property type="entry name" value="FAD DEPENDENT OXIDOREDUCTASE DOMAIN-CONTAINING PROTEIN"/>
    <property type="match status" value="1"/>
</dbReference>
<dbReference type="EMBL" id="ML002245">
    <property type="protein sequence ID" value="RKP39769.1"/>
    <property type="molecule type" value="Genomic_DNA"/>
</dbReference>
<evidence type="ECO:0000259" key="1">
    <source>
        <dbReference type="Pfam" id="PF01266"/>
    </source>
</evidence>
<reference evidence="3" key="1">
    <citation type="journal article" date="2018" name="Nat. Microbiol.">
        <title>Leveraging single-cell genomics to expand the fungal tree of life.</title>
        <authorList>
            <person name="Ahrendt S.R."/>
            <person name="Quandt C.A."/>
            <person name="Ciobanu D."/>
            <person name="Clum A."/>
            <person name="Salamov A."/>
            <person name="Andreopoulos B."/>
            <person name="Cheng J.F."/>
            <person name="Woyke T."/>
            <person name="Pelin A."/>
            <person name="Henrissat B."/>
            <person name="Reynolds N.K."/>
            <person name="Benny G.L."/>
            <person name="Smith M.E."/>
            <person name="James T.Y."/>
            <person name="Grigoriev I.V."/>
        </authorList>
    </citation>
    <scope>NUCLEOTIDE SEQUENCE [LARGE SCALE GENOMIC DNA]</scope>
    <source>
        <strain evidence="3">RSA 468</strain>
    </source>
</reference>
<organism evidence="2 3">
    <name type="scientific">Dimargaris cristalligena</name>
    <dbReference type="NCBI Taxonomy" id="215637"/>
    <lineage>
        <taxon>Eukaryota</taxon>
        <taxon>Fungi</taxon>
        <taxon>Fungi incertae sedis</taxon>
        <taxon>Zoopagomycota</taxon>
        <taxon>Kickxellomycotina</taxon>
        <taxon>Dimargaritomycetes</taxon>
        <taxon>Dimargaritales</taxon>
        <taxon>Dimargaritaceae</taxon>
        <taxon>Dimargaris</taxon>
    </lineage>
</organism>